<keyword evidence="11" id="KW-0966">Cell projection</keyword>
<evidence type="ECO:0000256" key="4">
    <source>
        <dbReference type="ARBA" id="ARBA00022475"/>
    </source>
</evidence>
<organism evidence="11 12">
    <name type="scientific">Marinobacter halodurans</name>
    <dbReference type="NCBI Taxonomy" id="2528979"/>
    <lineage>
        <taxon>Bacteria</taxon>
        <taxon>Pseudomonadati</taxon>
        <taxon>Pseudomonadota</taxon>
        <taxon>Gammaproteobacteria</taxon>
        <taxon>Pseudomonadales</taxon>
        <taxon>Marinobacteraceae</taxon>
        <taxon>Marinobacter</taxon>
    </lineage>
</organism>
<keyword evidence="12" id="KW-1185">Reference proteome</keyword>
<evidence type="ECO:0000313" key="11">
    <source>
        <dbReference type="EMBL" id="TBW59435.1"/>
    </source>
</evidence>
<feature type="transmembrane region" description="Helical" evidence="10">
    <location>
        <begin position="178"/>
        <end position="203"/>
    </location>
</feature>
<keyword evidence="4 10" id="KW-1003">Cell membrane</keyword>
<evidence type="ECO:0000256" key="7">
    <source>
        <dbReference type="ARBA" id="ARBA00023136"/>
    </source>
</evidence>
<evidence type="ECO:0000256" key="3">
    <source>
        <dbReference type="ARBA" id="ARBA00021717"/>
    </source>
</evidence>
<dbReference type="Pfam" id="PF01311">
    <property type="entry name" value="Bac_export_1"/>
    <property type="match status" value="1"/>
</dbReference>
<sequence>MALEIAADGIGQWVGQHVWPLFRIASFMMTIPFVGAALVPARIRLGLALLMTILIVPMIGDVPKVDALNANAVVITIQQVLIGAGLGFVLTALFQLFVIAGQMIAMQMGLGFASMVDPANGVNVPVLAQIYTITVTLLFLAMNGHLVAFEVFLESFRTIPIGPGGLGPDAYWELAHRITWMFVSAMLLALPAVTAVLIVNISFGVMTRAAPQMNIFSLGFPIGLIFGLFAIWVLHANFLPHFDEYTRQTFDFMRSIEQVP</sequence>
<comment type="subcellular location">
    <subcellularLocation>
        <location evidence="10">Cell membrane</location>
        <topology evidence="10">Multi-pass membrane protein</topology>
    </subcellularLocation>
    <subcellularLocation>
        <location evidence="10">Bacterial flagellum basal body</location>
    </subcellularLocation>
</comment>
<dbReference type="InterPro" id="IPR002010">
    <property type="entry name" value="T3SS_IM_R"/>
</dbReference>
<keyword evidence="5 10" id="KW-0812">Transmembrane</keyword>
<comment type="function">
    <text evidence="1 10">Role in flagellar biosynthesis.</text>
</comment>
<evidence type="ECO:0000256" key="2">
    <source>
        <dbReference type="ARBA" id="ARBA00009772"/>
    </source>
</evidence>
<dbReference type="Proteomes" id="UP000313645">
    <property type="component" value="Unassembled WGS sequence"/>
</dbReference>
<keyword evidence="11" id="KW-0282">Flagellum</keyword>
<feature type="transmembrane region" description="Helical" evidence="10">
    <location>
        <begin position="215"/>
        <end position="235"/>
    </location>
</feature>
<evidence type="ECO:0000256" key="1">
    <source>
        <dbReference type="ARBA" id="ARBA00002578"/>
    </source>
</evidence>
<evidence type="ECO:0000256" key="6">
    <source>
        <dbReference type="ARBA" id="ARBA00022989"/>
    </source>
</evidence>
<keyword evidence="8 10" id="KW-0975">Bacterial flagellum</keyword>
<name>A0ABY1ZQL8_9GAMM</name>
<feature type="transmembrane region" description="Helical" evidence="10">
    <location>
        <begin position="20"/>
        <end position="38"/>
    </location>
</feature>
<dbReference type="EMBL" id="SJDL01000001">
    <property type="protein sequence ID" value="TBW59435.1"/>
    <property type="molecule type" value="Genomic_DNA"/>
</dbReference>
<comment type="caution">
    <text evidence="11">The sequence shown here is derived from an EMBL/GenBank/DDBJ whole genome shotgun (WGS) entry which is preliminary data.</text>
</comment>
<dbReference type="PANTHER" id="PTHR30065:SF8">
    <property type="entry name" value="FLAGELLAR BIOSYNTHETIC PROTEIN FLIR"/>
    <property type="match status" value="1"/>
</dbReference>
<protein>
    <recommendedName>
        <fullName evidence="3 9">Flagellar biosynthetic protein FliR</fullName>
    </recommendedName>
</protein>
<keyword evidence="6 10" id="KW-1133">Transmembrane helix</keyword>
<dbReference type="InterPro" id="IPR006303">
    <property type="entry name" value="FliR"/>
</dbReference>
<evidence type="ECO:0000256" key="5">
    <source>
        <dbReference type="ARBA" id="ARBA00022692"/>
    </source>
</evidence>
<feature type="transmembrane region" description="Helical" evidence="10">
    <location>
        <begin position="80"/>
        <end position="101"/>
    </location>
</feature>
<evidence type="ECO:0000256" key="9">
    <source>
        <dbReference type="NCBIfam" id="TIGR01400"/>
    </source>
</evidence>
<proteinExistence type="inferred from homology"/>
<feature type="transmembrane region" description="Helical" evidence="10">
    <location>
        <begin position="45"/>
        <end position="60"/>
    </location>
</feature>
<reference evidence="11 12" key="1">
    <citation type="submission" date="2019-02" db="EMBL/GenBank/DDBJ databases">
        <title>Marinobacter halodurans sp. nov., a marine bacterium isolated from sea tidal flat.</title>
        <authorList>
            <person name="Yoo Y."/>
            <person name="Lee D.W."/>
            <person name="Kim B.S."/>
            <person name="Kim J.-J."/>
        </authorList>
    </citation>
    <scope>NUCLEOTIDE SEQUENCE [LARGE SCALE GENOMIC DNA]</scope>
    <source>
        <strain evidence="11 12">YJ-S3-2</strain>
    </source>
</reference>
<gene>
    <name evidence="11" type="primary">fliR</name>
    <name evidence="11" type="ORF">EZI54_00290</name>
</gene>
<evidence type="ECO:0000256" key="8">
    <source>
        <dbReference type="ARBA" id="ARBA00023143"/>
    </source>
</evidence>
<keyword evidence="11" id="KW-0969">Cilium</keyword>
<dbReference type="RefSeq" id="WP_131477884.1">
    <property type="nucleotide sequence ID" value="NZ_SJDL01000001.1"/>
</dbReference>
<evidence type="ECO:0000256" key="10">
    <source>
        <dbReference type="RuleBase" id="RU362071"/>
    </source>
</evidence>
<dbReference type="PRINTS" id="PR00953">
    <property type="entry name" value="TYPE3IMRPROT"/>
</dbReference>
<accession>A0ABY1ZQL8</accession>
<dbReference type="PANTHER" id="PTHR30065">
    <property type="entry name" value="FLAGELLAR BIOSYNTHETIC PROTEIN FLIR"/>
    <property type="match status" value="1"/>
</dbReference>
<dbReference type="NCBIfam" id="TIGR01400">
    <property type="entry name" value="fliR"/>
    <property type="match status" value="1"/>
</dbReference>
<comment type="similarity">
    <text evidence="2 10">Belongs to the FliR/MopE/SpaR family.</text>
</comment>
<feature type="transmembrane region" description="Helical" evidence="10">
    <location>
        <begin position="122"/>
        <end position="142"/>
    </location>
</feature>
<keyword evidence="7 10" id="KW-0472">Membrane</keyword>
<evidence type="ECO:0000313" key="12">
    <source>
        <dbReference type="Proteomes" id="UP000313645"/>
    </source>
</evidence>